<evidence type="ECO:0000313" key="2">
    <source>
        <dbReference type="EMBL" id="SEO76562.1"/>
    </source>
</evidence>
<accession>A0A1H8SD11</accession>
<evidence type="ECO:0000313" key="3">
    <source>
        <dbReference type="Proteomes" id="UP000183063"/>
    </source>
</evidence>
<dbReference type="AlphaFoldDB" id="A0A1H8SD11"/>
<dbReference type="EMBL" id="FNXB01000032">
    <property type="protein sequence ID" value="SEI12277.1"/>
    <property type="molecule type" value="Genomic_DNA"/>
</dbReference>
<gene>
    <name evidence="1" type="ORF">RTCCBAU85039_4789</name>
    <name evidence="2" type="ORF">SAMN05216228_102452</name>
</gene>
<reference evidence="2 4" key="3">
    <citation type="submission" date="2016-10" db="EMBL/GenBank/DDBJ databases">
        <authorList>
            <person name="Varghese N."/>
            <person name="Submissions S."/>
        </authorList>
    </citation>
    <scope>NUCLEOTIDE SEQUENCE [LARGE SCALE GENOMIC DNA]</scope>
    <source>
        <strain evidence="2 4">CGMCC 1.7071</strain>
    </source>
</reference>
<dbReference type="Proteomes" id="UP000183063">
    <property type="component" value="Unassembled WGS sequence"/>
</dbReference>
<sequence length="106" mass="11642">MPAEMLSEIRQARRALSRLSPDDRRRLVSKIIEALDAARDEAADGNSSINLDGLDRVIASTAMAIVDIGALDDIEFATLVSEFEILLVKLSESFHANARPPTRDVH</sequence>
<organism evidence="1 3">
    <name type="scientific">Rhizobium tibeticum</name>
    <dbReference type="NCBI Taxonomy" id="501024"/>
    <lineage>
        <taxon>Bacteria</taxon>
        <taxon>Pseudomonadati</taxon>
        <taxon>Pseudomonadota</taxon>
        <taxon>Alphaproteobacteria</taxon>
        <taxon>Hyphomicrobiales</taxon>
        <taxon>Rhizobiaceae</taxon>
        <taxon>Rhizobium/Agrobacterium group</taxon>
        <taxon>Rhizobium</taxon>
    </lineage>
</organism>
<dbReference type="Proteomes" id="UP000198939">
    <property type="component" value="Unassembled WGS sequence"/>
</dbReference>
<dbReference type="OrthoDB" id="10013158at2"/>
<reference evidence="3" key="2">
    <citation type="submission" date="2016-10" db="EMBL/GenBank/DDBJ databases">
        <authorList>
            <person name="Wibberg D."/>
        </authorList>
    </citation>
    <scope>NUCLEOTIDE SEQUENCE [LARGE SCALE GENOMIC DNA]</scope>
</reference>
<evidence type="ECO:0000313" key="1">
    <source>
        <dbReference type="EMBL" id="SEI12277.1"/>
    </source>
</evidence>
<evidence type="ECO:0000313" key="4">
    <source>
        <dbReference type="Proteomes" id="UP000198939"/>
    </source>
</evidence>
<proteinExistence type="predicted"/>
<dbReference type="EMBL" id="FOCV01000024">
    <property type="protein sequence ID" value="SEO76562.1"/>
    <property type="molecule type" value="Genomic_DNA"/>
</dbReference>
<name>A0A1H8SD11_9HYPH</name>
<keyword evidence="4" id="KW-1185">Reference proteome</keyword>
<protein>
    <submittedName>
        <fullName evidence="1">Uncharacterized protein</fullName>
    </submittedName>
</protein>
<dbReference type="RefSeq" id="WP_072379166.1">
    <property type="nucleotide sequence ID" value="NZ_FNXB01000032.1"/>
</dbReference>
<reference evidence="1" key="1">
    <citation type="submission" date="2016-10" db="EMBL/GenBank/DDBJ databases">
        <authorList>
            <person name="de Groot N.N."/>
        </authorList>
    </citation>
    <scope>NUCLEOTIDE SEQUENCE [LARGE SCALE GENOMIC DNA]</scope>
    <source>
        <strain evidence="1">CCBAU85039</strain>
    </source>
</reference>